<evidence type="ECO:0000313" key="3">
    <source>
        <dbReference type="Proteomes" id="UP000625711"/>
    </source>
</evidence>
<organism evidence="2 3">
    <name type="scientific">Rhynchophorus ferrugineus</name>
    <name type="common">Red palm weevil</name>
    <name type="synonym">Curculio ferrugineus</name>
    <dbReference type="NCBI Taxonomy" id="354439"/>
    <lineage>
        <taxon>Eukaryota</taxon>
        <taxon>Metazoa</taxon>
        <taxon>Ecdysozoa</taxon>
        <taxon>Arthropoda</taxon>
        <taxon>Hexapoda</taxon>
        <taxon>Insecta</taxon>
        <taxon>Pterygota</taxon>
        <taxon>Neoptera</taxon>
        <taxon>Endopterygota</taxon>
        <taxon>Coleoptera</taxon>
        <taxon>Polyphaga</taxon>
        <taxon>Cucujiformia</taxon>
        <taxon>Curculionidae</taxon>
        <taxon>Dryophthorinae</taxon>
        <taxon>Rhynchophorus</taxon>
    </lineage>
</organism>
<accession>A0A834MME0</accession>
<protein>
    <submittedName>
        <fullName evidence="2">Uncharacterized protein</fullName>
    </submittedName>
</protein>
<feature type="compositionally biased region" description="Basic and acidic residues" evidence="1">
    <location>
        <begin position="30"/>
        <end position="42"/>
    </location>
</feature>
<sequence length="77" mass="8614">MKNFARSSESRHLGQDKSRGIYKVKRLRAERKQSTERGDGRPEKRRRKALVVVYGSGLSESTAFSGAAAAFDFVHDA</sequence>
<keyword evidence="3" id="KW-1185">Reference proteome</keyword>
<dbReference type="Proteomes" id="UP000625711">
    <property type="component" value="Unassembled WGS sequence"/>
</dbReference>
<reference evidence="2" key="1">
    <citation type="submission" date="2020-08" db="EMBL/GenBank/DDBJ databases">
        <title>Genome sequencing and assembly of the red palm weevil Rhynchophorus ferrugineus.</title>
        <authorList>
            <person name="Dias G.B."/>
            <person name="Bergman C.M."/>
            <person name="Manee M."/>
        </authorList>
    </citation>
    <scope>NUCLEOTIDE SEQUENCE</scope>
    <source>
        <strain evidence="2">AA-2017</strain>
        <tissue evidence="2">Whole larva</tissue>
    </source>
</reference>
<name>A0A834MME0_RHYFE</name>
<comment type="caution">
    <text evidence="2">The sequence shown here is derived from an EMBL/GenBank/DDBJ whole genome shotgun (WGS) entry which is preliminary data.</text>
</comment>
<feature type="compositionally biased region" description="Basic residues" evidence="1">
    <location>
        <begin position="20"/>
        <end position="29"/>
    </location>
</feature>
<dbReference type="AlphaFoldDB" id="A0A834MME0"/>
<feature type="region of interest" description="Disordered" evidence="1">
    <location>
        <begin position="1"/>
        <end position="47"/>
    </location>
</feature>
<proteinExistence type="predicted"/>
<evidence type="ECO:0000313" key="2">
    <source>
        <dbReference type="EMBL" id="KAF7285705.1"/>
    </source>
</evidence>
<dbReference type="EMBL" id="JAACXV010000047">
    <property type="protein sequence ID" value="KAF7285705.1"/>
    <property type="molecule type" value="Genomic_DNA"/>
</dbReference>
<evidence type="ECO:0000256" key="1">
    <source>
        <dbReference type="SAM" id="MobiDB-lite"/>
    </source>
</evidence>
<gene>
    <name evidence="2" type="ORF">GWI33_010200</name>
</gene>
<feature type="compositionally biased region" description="Basic and acidic residues" evidence="1">
    <location>
        <begin position="8"/>
        <end position="19"/>
    </location>
</feature>